<dbReference type="AlphaFoldDB" id="A0AAD4X479"/>
<keyword evidence="2" id="KW-1185">Reference proteome</keyword>
<proteinExistence type="predicted"/>
<name>A0AAD4X479_9MAGN</name>
<protein>
    <submittedName>
        <fullName evidence="1">Uncharacterized protein</fullName>
    </submittedName>
</protein>
<evidence type="ECO:0000313" key="1">
    <source>
        <dbReference type="EMBL" id="KAI3835261.1"/>
    </source>
</evidence>
<comment type="caution">
    <text evidence="1">The sequence shown here is derived from an EMBL/GenBank/DDBJ whole genome shotgun (WGS) entry which is preliminary data.</text>
</comment>
<sequence length="96" mass="10942">EHQVLLIPRRPPENQAHNGICSYFLLDERYKKVALSIAQGYQVLSNRNIKSRGHQKAKHIMGRKSFHGRKAEMVNVKERIHSFISSGITCTSAKCP</sequence>
<dbReference type="Proteomes" id="UP001202328">
    <property type="component" value="Unassembled WGS sequence"/>
</dbReference>
<evidence type="ECO:0000313" key="2">
    <source>
        <dbReference type="Proteomes" id="UP001202328"/>
    </source>
</evidence>
<feature type="non-terminal residue" evidence="1">
    <location>
        <position position="96"/>
    </location>
</feature>
<reference evidence="1" key="1">
    <citation type="submission" date="2022-04" db="EMBL/GenBank/DDBJ databases">
        <title>A functionally conserved STORR gene fusion in Papaver species that diverged 16.8 million years ago.</title>
        <authorList>
            <person name="Catania T."/>
        </authorList>
    </citation>
    <scope>NUCLEOTIDE SEQUENCE</scope>
    <source>
        <strain evidence="1">S-188037</strain>
    </source>
</reference>
<accession>A0AAD4X479</accession>
<dbReference type="EMBL" id="JAJJMB010017752">
    <property type="protein sequence ID" value="KAI3835261.1"/>
    <property type="molecule type" value="Genomic_DNA"/>
</dbReference>
<gene>
    <name evidence="1" type="ORF">MKW98_020377</name>
</gene>
<organism evidence="1 2">
    <name type="scientific">Papaver atlanticum</name>
    <dbReference type="NCBI Taxonomy" id="357466"/>
    <lineage>
        <taxon>Eukaryota</taxon>
        <taxon>Viridiplantae</taxon>
        <taxon>Streptophyta</taxon>
        <taxon>Embryophyta</taxon>
        <taxon>Tracheophyta</taxon>
        <taxon>Spermatophyta</taxon>
        <taxon>Magnoliopsida</taxon>
        <taxon>Ranunculales</taxon>
        <taxon>Papaveraceae</taxon>
        <taxon>Papaveroideae</taxon>
        <taxon>Papaver</taxon>
    </lineage>
</organism>